<dbReference type="InterPro" id="IPR032675">
    <property type="entry name" value="LRR_dom_sf"/>
</dbReference>
<dbReference type="InterPro" id="IPR056789">
    <property type="entry name" value="LRR_R13L1-DRL21"/>
</dbReference>
<feature type="domain" description="Disease resistance protein winged helix" evidence="2">
    <location>
        <begin position="2"/>
        <end position="43"/>
    </location>
</feature>
<feature type="domain" description="R13L1/DRL21-like LRR repeat region" evidence="3">
    <location>
        <begin position="207"/>
        <end position="310"/>
    </location>
</feature>
<sequence>MTNKTMERLGLEYFNALWSRSFFQPAPNDRSLFVMHDLMSDLATSVVGEFFSRVDIGTEKEHRNESFEKYRHLSFVCEEYMVSGRFEPLKGAKSLRTLLAVSVGVIKNWQRFYLSNKVLKNLLQEFPLLRVLSLSHLGISEGPEFIGSLKHLCLTKLPNSFLRLKNLRHLDIRNTPGLKKMPLGIGELKGLQTLSKIIITGENGFAITELKNLQNLHGKISIWGLGNVQNETEARGSHLSQKRLTELELDWGYGLLQTRLSMLEFAVSFGDSELNVFRKETLDKEVLTELKPQADSLKKLEIVSYAGYRVS</sequence>
<name>A0AA35Y8P2_LACSI</name>
<dbReference type="AlphaFoldDB" id="A0AA35Y8P2"/>
<dbReference type="Gene3D" id="3.80.10.10">
    <property type="entry name" value="Ribonuclease Inhibitor"/>
    <property type="match status" value="1"/>
</dbReference>
<proteinExistence type="predicted"/>
<dbReference type="Pfam" id="PF25019">
    <property type="entry name" value="LRR_R13L1-DRL21"/>
    <property type="match status" value="1"/>
</dbReference>
<evidence type="ECO:0000256" key="1">
    <source>
        <dbReference type="ARBA" id="ARBA00022741"/>
    </source>
</evidence>
<dbReference type="Pfam" id="PF23559">
    <property type="entry name" value="WHD_DRP"/>
    <property type="match status" value="1"/>
</dbReference>
<gene>
    <name evidence="4" type="ORF">LSALG_LOCUS3536</name>
</gene>
<keyword evidence="5" id="KW-1185">Reference proteome</keyword>
<dbReference type="SUPFAM" id="SSF52058">
    <property type="entry name" value="L domain-like"/>
    <property type="match status" value="1"/>
</dbReference>
<organism evidence="4 5">
    <name type="scientific">Lactuca saligna</name>
    <name type="common">Willowleaf lettuce</name>
    <dbReference type="NCBI Taxonomy" id="75948"/>
    <lineage>
        <taxon>Eukaryota</taxon>
        <taxon>Viridiplantae</taxon>
        <taxon>Streptophyta</taxon>
        <taxon>Embryophyta</taxon>
        <taxon>Tracheophyta</taxon>
        <taxon>Spermatophyta</taxon>
        <taxon>Magnoliopsida</taxon>
        <taxon>eudicotyledons</taxon>
        <taxon>Gunneridae</taxon>
        <taxon>Pentapetalae</taxon>
        <taxon>asterids</taxon>
        <taxon>campanulids</taxon>
        <taxon>Asterales</taxon>
        <taxon>Asteraceae</taxon>
        <taxon>Cichorioideae</taxon>
        <taxon>Cichorieae</taxon>
        <taxon>Lactucinae</taxon>
        <taxon>Lactuca</taxon>
    </lineage>
</organism>
<protein>
    <submittedName>
        <fullName evidence="4">Uncharacterized protein</fullName>
    </submittedName>
</protein>
<evidence type="ECO:0000313" key="4">
    <source>
        <dbReference type="EMBL" id="CAI9262816.1"/>
    </source>
</evidence>
<accession>A0AA35Y8P2</accession>
<reference evidence="4" key="1">
    <citation type="submission" date="2023-04" db="EMBL/GenBank/DDBJ databases">
        <authorList>
            <person name="Vijverberg K."/>
            <person name="Xiong W."/>
            <person name="Schranz E."/>
        </authorList>
    </citation>
    <scope>NUCLEOTIDE SEQUENCE</scope>
</reference>
<keyword evidence="1" id="KW-0547">Nucleotide-binding</keyword>
<dbReference type="InterPro" id="IPR058922">
    <property type="entry name" value="WHD_DRP"/>
</dbReference>
<dbReference type="PANTHER" id="PTHR47186">
    <property type="entry name" value="LEUCINE-RICH REPEAT-CONTAINING PROTEIN 57"/>
    <property type="match status" value="1"/>
</dbReference>
<evidence type="ECO:0000313" key="5">
    <source>
        <dbReference type="Proteomes" id="UP001177003"/>
    </source>
</evidence>
<evidence type="ECO:0000259" key="3">
    <source>
        <dbReference type="Pfam" id="PF25019"/>
    </source>
</evidence>
<dbReference type="Proteomes" id="UP001177003">
    <property type="component" value="Chromosome 0"/>
</dbReference>
<evidence type="ECO:0000259" key="2">
    <source>
        <dbReference type="Pfam" id="PF23559"/>
    </source>
</evidence>
<dbReference type="EMBL" id="OX465086">
    <property type="protein sequence ID" value="CAI9262816.1"/>
    <property type="molecule type" value="Genomic_DNA"/>
</dbReference>
<dbReference type="PANTHER" id="PTHR47186:SF33">
    <property type="entry name" value="NB-ARC DOMAIN-CONTAINING PROTEIN"/>
    <property type="match status" value="1"/>
</dbReference>